<dbReference type="InterPro" id="IPR018634">
    <property type="entry name" value="ChrB_C"/>
</dbReference>
<name>A0LEE8_SYNFM</name>
<reference evidence="2 3" key="1">
    <citation type="submission" date="2006-10" db="EMBL/GenBank/DDBJ databases">
        <title>Complete sequence of Syntrophobacter fumaroxidans MPOB.</title>
        <authorList>
            <consortium name="US DOE Joint Genome Institute"/>
            <person name="Copeland A."/>
            <person name="Lucas S."/>
            <person name="Lapidus A."/>
            <person name="Barry K."/>
            <person name="Detter J.C."/>
            <person name="Glavina del Rio T."/>
            <person name="Hammon N."/>
            <person name="Israni S."/>
            <person name="Pitluck S."/>
            <person name="Goltsman E.G."/>
            <person name="Martinez M."/>
            <person name="Schmutz J."/>
            <person name="Larimer F."/>
            <person name="Land M."/>
            <person name="Hauser L."/>
            <person name="Kyrpides N."/>
            <person name="Kim E."/>
            <person name="Boone D.R."/>
            <person name="Brockman F."/>
            <person name="Culley D."/>
            <person name="Ferry J."/>
            <person name="Gunsalus R."/>
            <person name="McInerney M.J."/>
            <person name="Morrison M."/>
            <person name="Plugge C."/>
            <person name="Rohlin L."/>
            <person name="Scholten J."/>
            <person name="Sieber J."/>
            <person name="Stams A.J.M."/>
            <person name="Worm P."/>
            <person name="Henstra A.M."/>
            <person name="Richardson P."/>
        </authorList>
    </citation>
    <scope>NUCLEOTIDE SEQUENCE [LARGE SCALE GENOMIC DNA]</scope>
    <source>
        <strain evidence="3">DSM 10017 / MPOB</strain>
    </source>
</reference>
<dbReference type="AlphaFoldDB" id="A0LEE8"/>
<dbReference type="Pfam" id="PF09828">
    <property type="entry name" value="ChrB_C"/>
    <property type="match status" value="1"/>
</dbReference>
<dbReference type="InParanoid" id="A0LEE8"/>
<evidence type="ECO:0000259" key="1">
    <source>
        <dbReference type="Pfam" id="PF09828"/>
    </source>
</evidence>
<keyword evidence="3" id="KW-1185">Reference proteome</keyword>
<sequence length="139" mass="15581">MKWITWSGVGVDRIACAWLIRRMVDRDAEFIFIPRGSDWKQLDGIAFDIPGANLSHRRGRCTFCTVLKEYSISDRTMDQICAIVDAADSVNDLLPPPEAAGIDVICRGLIKVLKHDVKALEVGAILFEALYVQLAEEFQ</sequence>
<dbReference type="KEGG" id="sfu:Sfum_0097"/>
<evidence type="ECO:0000313" key="3">
    <source>
        <dbReference type="Proteomes" id="UP000001784"/>
    </source>
</evidence>
<accession>A0LEE8</accession>
<organism evidence="2 3">
    <name type="scientific">Syntrophobacter fumaroxidans (strain DSM 10017 / MPOB)</name>
    <dbReference type="NCBI Taxonomy" id="335543"/>
    <lineage>
        <taxon>Bacteria</taxon>
        <taxon>Pseudomonadati</taxon>
        <taxon>Thermodesulfobacteriota</taxon>
        <taxon>Syntrophobacteria</taxon>
        <taxon>Syntrophobacterales</taxon>
        <taxon>Syntrophobacteraceae</taxon>
        <taxon>Syntrophobacter</taxon>
    </lineage>
</organism>
<dbReference type="STRING" id="335543.Sfum_0097"/>
<protein>
    <recommendedName>
        <fullName evidence="1">ChrB C-terminal domain-containing protein</fullName>
    </recommendedName>
</protein>
<dbReference type="OrthoDB" id="9784302at2"/>
<evidence type="ECO:0000313" key="2">
    <source>
        <dbReference type="EMBL" id="ABK15800.1"/>
    </source>
</evidence>
<proteinExistence type="predicted"/>
<feature type="domain" description="ChrB C-terminal" evidence="1">
    <location>
        <begin position="3"/>
        <end position="132"/>
    </location>
</feature>
<dbReference type="HOGENOM" id="CLU_121884_0_0_7"/>
<dbReference type="eggNOG" id="COG4275">
    <property type="taxonomic scope" value="Bacteria"/>
</dbReference>
<dbReference type="Proteomes" id="UP000001784">
    <property type="component" value="Chromosome"/>
</dbReference>
<dbReference type="EMBL" id="CP000478">
    <property type="protein sequence ID" value="ABK15800.1"/>
    <property type="molecule type" value="Genomic_DNA"/>
</dbReference>
<gene>
    <name evidence="2" type="ordered locus">Sfum_0097</name>
</gene>
<dbReference type="RefSeq" id="WP_011696973.1">
    <property type="nucleotide sequence ID" value="NC_008554.1"/>
</dbReference>